<evidence type="ECO:0000256" key="2">
    <source>
        <dbReference type="SAM" id="Phobius"/>
    </source>
</evidence>
<feature type="region of interest" description="Disordered" evidence="1">
    <location>
        <begin position="1"/>
        <end position="61"/>
    </location>
</feature>
<reference evidence="3 4" key="1">
    <citation type="submission" date="2020-08" db="EMBL/GenBank/DDBJ databases">
        <title>Genomic Encyclopedia of Type Strains, Phase IV (KMG-IV): sequencing the most valuable type-strain genomes for metagenomic binning, comparative biology and taxonomic classification.</title>
        <authorList>
            <person name="Goeker M."/>
        </authorList>
    </citation>
    <scope>NUCLEOTIDE SEQUENCE [LARGE SCALE GENOMIC DNA]</scope>
    <source>
        <strain evidence="3 4">DSM 25622</strain>
    </source>
</reference>
<dbReference type="Proteomes" id="UP000580654">
    <property type="component" value="Unassembled WGS sequence"/>
</dbReference>
<keyword evidence="2" id="KW-0472">Membrane</keyword>
<organism evidence="3 4">
    <name type="scientific">Muricoccus pecuniae</name>
    <dbReference type="NCBI Taxonomy" id="693023"/>
    <lineage>
        <taxon>Bacteria</taxon>
        <taxon>Pseudomonadati</taxon>
        <taxon>Pseudomonadota</taxon>
        <taxon>Alphaproteobacteria</taxon>
        <taxon>Acetobacterales</taxon>
        <taxon>Roseomonadaceae</taxon>
        <taxon>Muricoccus</taxon>
    </lineage>
</organism>
<keyword evidence="2" id="KW-1133">Transmembrane helix</keyword>
<dbReference type="EMBL" id="JACIJD010000003">
    <property type="protein sequence ID" value="MBB5692914.1"/>
    <property type="molecule type" value="Genomic_DNA"/>
</dbReference>
<evidence type="ECO:0000256" key="1">
    <source>
        <dbReference type="SAM" id="MobiDB-lite"/>
    </source>
</evidence>
<proteinExistence type="predicted"/>
<gene>
    <name evidence="3" type="ORF">FHS87_000933</name>
</gene>
<keyword evidence="2" id="KW-0812">Transmembrane</keyword>
<feature type="transmembrane region" description="Helical" evidence="2">
    <location>
        <begin position="69"/>
        <end position="88"/>
    </location>
</feature>
<keyword evidence="4" id="KW-1185">Reference proteome</keyword>
<name>A0A840YGB8_9PROT</name>
<dbReference type="AlphaFoldDB" id="A0A840YGB8"/>
<sequence>MSLESSEMERVGFAGGGAAEESRRPGRREASPELLSLLRGKARPGAAEAPGKAPSLEEPDHLGSPARGIIIGLGISVPVWAGVLYGLARLVRG</sequence>
<comment type="caution">
    <text evidence="3">The sequence shown here is derived from an EMBL/GenBank/DDBJ whole genome shotgun (WGS) entry which is preliminary data.</text>
</comment>
<accession>A0A840YGB8</accession>
<protein>
    <submittedName>
        <fullName evidence="3">Uncharacterized protein</fullName>
    </submittedName>
</protein>
<feature type="compositionally biased region" description="Basic and acidic residues" evidence="1">
    <location>
        <begin position="20"/>
        <end position="31"/>
    </location>
</feature>
<evidence type="ECO:0000313" key="3">
    <source>
        <dbReference type="EMBL" id="MBB5692914.1"/>
    </source>
</evidence>
<dbReference type="RefSeq" id="WP_184514379.1">
    <property type="nucleotide sequence ID" value="NZ_JACIJD010000003.1"/>
</dbReference>
<evidence type="ECO:0000313" key="4">
    <source>
        <dbReference type="Proteomes" id="UP000580654"/>
    </source>
</evidence>